<keyword evidence="4" id="KW-1185">Reference proteome</keyword>
<dbReference type="Proteomes" id="UP000198362">
    <property type="component" value="Unassembled WGS sequence"/>
</dbReference>
<reference evidence="3 4" key="1">
    <citation type="submission" date="2017-06" db="EMBL/GenBank/DDBJ databases">
        <authorList>
            <person name="Kim H.J."/>
            <person name="Triplett B.A."/>
        </authorList>
    </citation>
    <scope>NUCLEOTIDE SEQUENCE [LARGE SCALE GENOMIC DNA]</scope>
    <source>
        <strain evidence="3 4">CGMCC 4.5593</strain>
    </source>
</reference>
<keyword evidence="2" id="KW-1133">Transmembrane helix</keyword>
<protein>
    <submittedName>
        <fullName evidence="3">Uncharacterized protein</fullName>
    </submittedName>
</protein>
<accession>A0A239N1M5</accession>
<keyword evidence="2" id="KW-0812">Transmembrane</keyword>
<gene>
    <name evidence="3" type="ORF">SAMN05421812_10782</name>
</gene>
<proteinExistence type="predicted"/>
<keyword evidence="2" id="KW-0472">Membrane</keyword>
<dbReference type="EMBL" id="FZPH01000007">
    <property type="protein sequence ID" value="SNT48294.1"/>
    <property type="molecule type" value="Genomic_DNA"/>
</dbReference>
<organism evidence="3 4">
    <name type="scientific">Asanoa hainanensis</name>
    <dbReference type="NCBI Taxonomy" id="560556"/>
    <lineage>
        <taxon>Bacteria</taxon>
        <taxon>Bacillati</taxon>
        <taxon>Actinomycetota</taxon>
        <taxon>Actinomycetes</taxon>
        <taxon>Micromonosporales</taxon>
        <taxon>Micromonosporaceae</taxon>
        <taxon>Asanoa</taxon>
    </lineage>
</organism>
<name>A0A239N1M5_9ACTN</name>
<sequence>MMTQELITYLPYALPVIASLLGLGLPRLLREVRGLIFARTVSRLGRAATENPNWSEERFELVLRLIRDVDRNSSSPHSASDDRSGESSPPSRGNRRSDK</sequence>
<evidence type="ECO:0000313" key="3">
    <source>
        <dbReference type="EMBL" id="SNT48294.1"/>
    </source>
</evidence>
<evidence type="ECO:0000256" key="1">
    <source>
        <dbReference type="SAM" id="MobiDB-lite"/>
    </source>
</evidence>
<evidence type="ECO:0000256" key="2">
    <source>
        <dbReference type="SAM" id="Phobius"/>
    </source>
</evidence>
<feature type="region of interest" description="Disordered" evidence="1">
    <location>
        <begin position="71"/>
        <end position="99"/>
    </location>
</feature>
<feature type="transmembrane region" description="Helical" evidence="2">
    <location>
        <begin position="6"/>
        <end position="29"/>
    </location>
</feature>
<evidence type="ECO:0000313" key="4">
    <source>
        <dbReference type="Proteomes" id="UP000198362"/>
    </source>
</evidence>
<dbReference type="AlphaFoldDB" id="A0A239N1M5"/>